<keyword evidence="4" id="KW-0472">Membrane</keyword>
<sequence>METWLIQSIWIAVFGFLKEFRPEDPYITQYLTNPPMNFTNEEVNQEIYPVSTYTCLGLTVIVFLVTDYLRYKPIIVLNAVSSVITQIFLIFTRTKTDMKIMEVFYGTMIACEVPYFTYIYTKVDKKYFKKVSSHMKMACLIGRLVSALLAQLLIDNHILTVPHLNYLTLFGACASVLWAIGLPPVKNSLYFHKSPEHTHIRDISTDVNASIPKTVCQILWSDFITAFTNRYVLQWSIWWALGTCFYYQFMSYAQSLFQEIFKDGTDLQVTDNGIVEAVYTVISTLGVYLISIITVPSWWLVGILTLCQSVILLIMAQENLLSHAYVGYILFGTFYHIMATTACCEVAKNIPQDSYALVFGINIFMSLLLQTCLTIVVNSPMGLMLNIRAQTTNRKSTEKSKSIHSHREIKHRQSTLKKQNRLLSLFTIVKFDNEPCYSSFGDSGICMTSTECYQNQGVPIGSCANSYGVCCLSLSTCGQTIRENGTYFVNAGYPDGLNATGTCQVTIHKTSPNICQFRLDFERFAIMAPEPVNHQCDNDQFIVSGSNPIPVICGLNTGSHMYVDAGTGTSPIILTVVTSGILFKRNWKIKVSQIPCESITKADTGCLQYYTGISGTVKSFNYEPFSGLHLSNQDYTICLRTERNFCSVQYSACDDHMNNRSHAFTLTGNTLGQNPVQANVGSVGSSPCNSDYLIIPCVSSKQGPVASGMNTCVDRLCGGTLNTDYSTMSTTVLSSVRPFRLSFHTNAVEMPNDMGNRGFCLNYIQQPCNANYK</sequence>
<feature type="transmembrane region" description="Helical" evidence="4">
    <location>
        <begin position="73"/>
        <end position="91"/>
    </location>
</feature>
<reference evidence="6 7" key="1">
    <citation type="submission" date="2019-08" db="EMBL/GenBank/DDBJ databases">
        <authorList>
            <person name="Alioto T."/>
            <person name="Alioto T."/>
            <person name="Gomez Garrido J."/>
        </authorList>
    </citation>
    <scope>NUCLEOTIDE SEQUENCE [LARGE SCALE GENOMIC DNA]</scope>
</reference>
<dbReference type="InterPro" id="IPR036259">
    <property type="entry name" value="MFS_trans_sf"/>
</dbReference>
<dbReference type="Gene3D" id="1.20.1250.20">
    <property type="entry name" value="MFS general substrate transporter like domains"/>
    <property type="match status" value="1"/>
</dbReference>
<dbReference type="PROSITE" id="PS01180">
    <property type="entry name" value="CUB"/>
    <property type="match status" value="1"/>
</dbReference>
<dbReference type="GO" id="GO:0016020">
    <property type="term" value="C:membrane"/>
    <property type="evidence" value="ECO:0007669"/>
    <property type="project" value="InterPro"/>
</dbReference>
<feature type="transmembrane region" description="Helical" evidence="4">
    <location>
        <begin position="103"/>
        <end position="121"/>
    </location>
</feature>
<keyword evidence="4" id="KW-1133">Transmembrane helix</keyword>
<feature type="transmembrane region" description="Helical" evidence="4">
    <location>
        <begin position="298"/>
        <end position="316"/>
    </location>
</feature>
<keyword evidence="2 3" id="KW-1015">Disulfide bond</keyword>
<evidence type="ECO:0000313" key="6">
    <source>
        <dbReference type="EMBL" id="VVC43893.1"/>
    </source>
</evidence>
<feature type="transmembrane region" description="Helical" evidence="4">
    <location>
        <begin position="231"/>
        <end position="253"/>
    </location>
</feature>
<feature type="transmembrane region" description="Helical" evidence="4">
    <location>
        <begin position="273"/>
        <end position="291"/>
    </location>
</feature>
<dbReference type="OrthoDB" id="2105077at2759"/>
<dbReference type="InterPro" id="IPR035914">
    <property type="entry name" value="Sperma_CUB_dom_sf"/>
</dbReference>
<comment type="similarity">
    <text evidence="1">Belongs to the reduced folate carrier (RFC) transporter (TC 2.A.48) family.</text>
</comment>
<feature type="transmembrane region" description="Helical" evidence="4">
    <location>
        <begin position="133"/>
        <end position="154"/>
    </location>
</feature>
<comment type="caution">
    <text evidence="3">Lacks conserved residue(s) required for the propagation of feature annotation.</text>
</comment>
<dbReference type="AlphaFoldDB" id="A0A5E4NG34"/>
<dbReference type="NCBIfam" id="TIGR00806">
    <property type="entry name" value="rfc"/>
    <property type="match status" value="1"/>
</dbReference>
<evidence type="ECO:0000259" key="5">
    <source>
        <dbReference type="PROSITE" id="PS01180"/>
    </source>
</evidence>
<feature type="transmembrane region" description="Helical" evidence="4">
    <location>
        <begin position="355"/>
        <end position="377"/>
    </location>
</feature>
<dbReference type="EMBL" id="CABPRJ010002373">
    <property type="protein sequence ID" value="VVC43893.1"/>
    <property type="molecule type" value="Genomic_DNA"/>
</dbReference>
<feature type="domain" description="CUB" evidence="5">
    <location>
        <begin position="477"/>
        <end position="594"/>
    </location>
</feature>
<dbReference type="PANTHER" id="PTHR33236">
    <property type="entry name" value="INTRAFLAGELLAR TRANSPORT PROTEIN 122 FAMILY PROTEIN-RELATED"/>
    <property type="match status" value="1"/>
</dbReference>
<evidence type="ECO:0000313" key="7">
    <source>
        <dbReference type="Proteomes" id="UP000325440"/>
    </source>
</evidence>
<dbReference type="GO" id="GO:0090482">
    <property type="term" value="F:vitamin transmembrane transporter activity"/>
    <property type="evidence" value="ECO:0007669"/>
    <property type="project" value="InterPro"/>
</dbReference>
<evidence type="ECO:0000256" key="2">
    <source>
        <dbReference type="ARBA" id="ARBA00023157"/>
    </source>
</evidence>
<feature type="transmembrane region" description="Helical" evidence="4">
    <location>
        <begin position="322"/>
        <end position="343"/>
    </location>
</feature>
<proteinExistence type="inferred from homology"/>
<evidence type="ECO:0000256" key="3">
    <source>
        <dbReference type="PROSITE-ProRule" id="PRU00059"/>
    </source>
</evidence>
<dbReference type="InterPro" id="IPR002666">
    <property type="entry name" value="Folate_carrier"/>
</dbReference>
<protein>
    <submittedName>
        <fullName evidence="6">CUB domain,Major facilitator superfamily domain,Reduced folate carrier</fullName>
    </submittedName>
</protein>
<evidence type="ECO:0000256" key="1">
    <source>
        <dbReference type="ARBA" id="ARBA00005773"/>
    </source>
</evidence>
<name>A0A5E4NG34_9HEMI</name>
<keyword evidence="4" id="KW-0812">Transmembrane</keyword>
<feature type="transmembrane region" description="Helical" evidence="4">
    <location>
        <begin position="47"/>
        <end position="66"/>
    </location>
</feature>
<gene>
    <name evidence="6" type="ORF">CINCED_3A006120</name>
</gene>
<dbReference type="Proteomes" id="UP000325440">
    <property type="component" value="Unassembled WGS sequence"/>
</dbReference>
<keyword evidence="7" id="KW-1185">Reference proteome</keyword>
<dbReference type="InterPro" id="IPR058698">
    <property type="entry name" value="CUB_metazoa"/>
</dbReference>
<dbReference type="InterPro" id="IPR000859">
    <property type="entry name" value="CUB_dom"/>
</dbReference>
<evidence type="ECO:0000256" key="4">
    <source>
        <dbReference type="SAM" id="Phobius"/>
    </source>
</evidence>
<accession>A0A5E4NG34</accession>
<organism evidence="6 7">
    <name type="scientific">Cinara cedri</name>
    <dbReference type="NCBI Taxonomy" id="506608"/>
    <lineage>
        <taxon>Eukaryota</taxon>
        <taxon>Metazoa</taxon>
        <taxon>Ecdysozoa</taxon>
        <taxon>Arthropoda</taxon>
        <taxon>Hexapoda</taxon>
        <taxon>Insecta</taxon>
        <taxon>Pterygota</taxon>
        <taxon>Neoptera</taxon>
        <taxon>Paraneoptera</taxon>
        <taxon>Hemiptera</taxon>
        <taxon>Sternorrhyncha</taxon>
        <taxon>Aphidomorpha</taxon>
        <taxon>Aphidoidea</taxon>
        <taxon>Aphididae</taxon>
        <taxon>Lachninae</taxon>
        <taxon>Cinara</taxon>
    </lineage>
</organism>
<dbReference type="Gene3D" id="2.60.120.290">
    <property type="entry name" value="Spermadhesin, CUB domain"/>
    <property type="match status" value="1"/>
</dbReference>
<feature type="disulfide bond" evidence="3">
    <location>
        <begin position="536"/>
        <end position="553"/>
    </location>
</feature>
<dbReference type="SUPFAM" id="SSF103473">
    <property type="entry name" value="MFS general substrate transporter"/>
    <property type="match status" value="1"/>
</dbReference>
<dbReference type="PANTHER" id="PTHR33236:SF6">
    <property type="entry name" value="CUB DOMAIN-CONTAINING PROTEIN"/>
    <property type="match status" value="1"/>
</dbReference>
<dbReference type="Pfam" id="PF26080">
    <property type="entry name" value="CUB_animal"/>
    <property type="match status" value="1"/>
</dbReference>
<feature type="transmembrane region" description="Helical" evidence="4">
    <location>
        <begin position="166"/>
        <end position="185"/>
    </location>
</feature>
<dbReference type="Pfam" id="PF01770">
    <property type="entry name" value="Folate_carrier"/>
    <property type="match status" value="1"/>
</dbReference>